<comment type="caution">
    <text evidence="16">The sequence shown here is derived from an EMBL/GenBank/DDBJ whole genome shotgun (WGS) entry which is preliminary data.</text>
</comment>
<dbReference type="AlphaFoldDB" id="A0A644V7D2"/>
<dbReference type="Gene3D" id="3.30.930.10">
    <property type="entry name" value="Bira Bifunctional Protein, Domain 2"/>
    <property type="match status" value="1"/>
</dbReference>
<keyword evidence="4" id="KW-0820">tRNA-binding</keyword>
<dbReference type="HAMAP" id="MF_00184">
    <property type="entry name" value="Thr_tRNA_synth"/>
    <property type="match status" value="1"/>
</dbReference>
<dbReference type="SUPFAM" id="SSF52954">
    <property type="entry name" value="Class II aaRS ABD-related"/>
    <property type="match status" value="1"/>
</dbReference>
<dbReference type="Pfam" id="PF03129">
    <property type="entry name" value="HGTP_anticodon"/>
    <property type="match status" value="1"/>
</dbReference>
<evidence type="ECO:0000256" key="4">
    <source>
        <dbReference type="ARBA" id="ARBA00022555"/>
    </source>
</evidence>
<proteinExistence type="inferred from homology"/>
<evidence type="ECO:0000256" key="8">
    <source>
        <dbReference type="ARBA" id="ARBA00022833"/>
    </source>
</evidence>
<evidence type="ECO:0000256" key="11">
    <source>
        <dbReference type="ARBA" id="ARBA00022917"/>
    </source>
</evidence>
<reference evidence="16" key="1">
    <citation type="submission" date="2019-08" db="EMBL/GenBank/DDBJ databases">
        <authorList>
            <person name="Kucharzyk K."/>
            <person name="Murdoch R.W."/>
            <person name="Higgins S."/>
            <person name="Loffler F."/>
        </authorList>
    </citation>
    <scope>NUCLEOTIDE SEQUENCE</scope>
</reference>
<keyword evidence="9" id="KW-0067">ATP-binding</keyword>
<dbReference type="InterPro" id="IPR045864">
    <property type="entry name" value="aa-tRNA-synth_II/BPL/LPL"/>
</dbReference>
<dbReference type="Gene3D" id="3.30.980.10">
    <property type="entry name" value="Threonyl-trna Synthetase, Chain A, domain 2"/>
    <property type="match status" value="1"/>
</dbReference>
<organism evidence="16">
    <name type="scientific">bioreactor metagenome</name>
    <dbReference type="NCBI Taxonomy" id="1076179"/>
    <lineage>
        <taxon>unclassified sequences</taxon>
        <taxon>metagenomes</taxon>
        <taxon>ecological metagenomes</taxon>
    </lineage>
</organism>
<keyword evidence="10" id="KW-0694">RNA-binding</keyword>
<evidence type="ECO:0000256" key="9">
    <source>
        <dbReference type="ARBA" id="ARBA00022840"/>
    </source>
</evidence>
<dbReference type="InterPro" id="IPR006195">
    <property type="entry name" value="aa-tRNA-synth_II"/>
</dbReference>
<dbReference type="EC" id="6.1.1.3" evidence="2"/>
<dbReference type="Pfam" id="PF00587">
    <property type="entry name" value="tRNA-synt_2b"/>
    <property type="match status" value="1"/>
</dbReference>
<keyword evidence="12" id="KW-0030">Aminoacyl-tRNA synthetase</keyword>
<comment type="catalytic activity">
    <reaction evidence="14">
        <text>tRNA(Thr) + L-threonine + ATP = L-threonyl-tRNA(Thr) + AMP + diphosphate + H(+)</text>
        <dbReference type="Rhea" id="RHEA:24624"/>
        <dbReference type="Rhea" id="RHEA-COMP:9670"/>
        <dbReference type="Rhea" id="RHEA-COMP:9704"/>
        <dbReference type="ChEBI" id="CHEBI:15378"/>
        <dbReference type="ChEBI" id="CHEBI:30616"/>
        <dbReference type="ChEBI" id="CHEBI:33019"/>
        <dbReference type="ChEBI" id="CHEBI:57926"/>
        <dbReference type="ChEBI" id="CHEBI:78442"/>
        <dbReference type="ChEBI" id="CHEBI:78534"/>
        <dbReference type="ChEBI" id="CHEBI:456215"/>
        <dbReference type="EC" id="6.1.1.3"/>
    </reaction>
</comment>
<evidence type="ECO:0000256" key="12">
    <source>
        <dbReference type="ARBA" id="ARBA00023146"/>
    </source>
</evidence>
<keyword evidence="7" id="KW-0547">Nucleotide-binding</keyword>
<comment type="similarity">
    <text evidence="1">Belongs to the class-II aminoacyl-tRNA synthetase family.</text>
</comment>
<dbReference type="PANTHER" id="PTHR11451">
    <property type="entry name" value="THREONINE-TRNA LIGASE"/>
    <property type="match status" value="1"/>
</dbReference>
<keyword evidence="8" id="KW-0862">Zinc</keyword>
<dbReference type="Gene3D" id="3.30.54.20">
    <property type="match status" value="1"/>
</dbReference>
<dbReference type="GO" id="GO:0005524">
    <property type="term" value="F:ATP binding"/>
    <property type="evidence" value="ECO:0007669"/>
    <property type="project" value="UniProtKB-KW"/>
</dbReference>
<feature type="domain" description="Aminoacyl-transfer RNA synthetases class-II family profile" evidence="15">
    <location>
        <begin position="220"/>
        <end position="485"/>
    </location>
</feature>
<gene>
    <name evidence="16" type="primary">thrS_7</name>
    <name evidence="16" type="ORF">SDC9_33239</name>
</gene>
<protein>
    <recommendedName>
        <fullName evidence="2">threonine--tRNA ligase</fullName>
        <ecNumber evidence="2">6.1.1.3</ecNumber>
    </recommendedName>
    <alternativeName>
        <fullName evidence="13">Threonyl-tRNA synthetase</fullName>
    </alternativeName>
</protein>
<dbReference type="InterPro" id="IPR047246">
    <property type="entry name" value="ThrRS_anticodon"/>
</dbReference>
<dbReference type="SUPFAM" id="SSF55681">
    <property type="entry name" value="Class II aaRS and biotin synthetases"/>
    <property type="match status" value="1"/>
</dbReference>
<evidence type="ECO:0000313" key="16">
    <source>
        <dbReference type="EMBL" id="MPL87240.1"/>
    </source>
</evidence>
<dbReference type="InterPro" id="IPR002320">
    <property type="entry name" value="Thr-tRNA-ligase_IIa"/>
</dbReference>
<accession>A0A644V7D2</accession>
<dbReference type="PROSITE" id="PS50862">
    <property type="entry name" value="AA_TRNA_LIGASE_II"/>
    <property type="match status" value="1"/>
</dbReference>
<dbReference type="GO" id="GO:0005737">
    <property type="term" value="C:cytoplasm"/>
    <property type="evidence" value="ECO:0007669"/>
    <property type="project" value="InterPro"/>
</dbReference>
<evidence type="ECO:0000256" key="5">
    <source>
        <dbReference type="ARBA" id="ARBA00022598"/>
    </source>
</evidence>
<dbReference type="SMART" id="SM00863">
    <property type="entry name" value="tRNA_SAD"/>
    <property type="match status" value="1"/>
</dbReference>
<dbReference type="NCBIfam" id="TIGR00418">
    <property type="entry name" value="thrS"/>
    <property type="match status" value="1"/>
</dbReference>
<dbReference type="SUPFAM" id="SSF55186">
    <property type="entry name" value="ThrRS/AlaRS common domain"/>
    <property type="match status" value="1"/>
</dbReference>
<evidence type="ECO:0000259" key="15">
    <source>
        <dbReference type="PROSITE" id="PS50862"/>
    </source>
</evidence>
<evidence type="ECO:0000256" key="10">
    <source>
        <dbReference type="ARBA" id="ARBA00022884"/>
    </source>
</evidence>
<dbReference type="Pfam" id="PF07973">
    <property type="entry name" value="tRNA_SAD"/>
    <property type="match status" value="1"/>
</dbReference>
<dbReference type="PANTHER" id="PTHR11451:SF44">
    <property type="entry name" value="THREONINE--TRNA LIGASE, CHLOROPLASTIC_MITOCHONDRIAL 2"/>
    <property type="match status" value="1"/>
</dbReference>
<dbReference type="InterPro" id="IPR002314">
    <property type="entry name" value="aa-tRNA-synt_IIb"/>
</dbReference>
<evidence type="ECO:0000256" key="13">
    <source>
        <dbReference type="ARBA" id="ARBA00031900"/>
    </source>
</evidence>
<evidence type="ECO:0000256" key="1">
    <source>
        <dbReference type="ARBA" id="ARBA00008226"/>
    </source>
</evidence>
<dbReference type="GO" id="GO:0000049">
    <property type="term" value="F:tRNA binding"/>
    <property type="evidence" value="ECO:0007669"/>
    <property type="project" value="UniProtKB-KW"/>
</dbReference>
<keyword evidence="6" id="KW-0479">Metal-binding</keyword>
<dbReference type="PRINTS" id="PR01047">
    <property type="entry name" value="TRNASYNTHTHR"/>
</dbReference>
<dbReference type="GO" id="GO:0006435">
    <property type="term" value="P:threonyl-tRNA aminoacylation"/>
    <property type="evidence" value="ECO:0007669"/>
    <property type="project" value="InterPro"/>
</dbReference>
<dbReference type="InterPro" id="IPR004154">
    <property type="entry name" value="Anticodon-bd"/>
</dbReference>
<evidence type="ECO:0000256" key="7">
    <source>
        <dbReference type="ARBA" id="ARBA00022741"/>
    </source>
</evidence>
<dbReference type="InterPro" id="IPR012947">
    <property type="entry name" value="tRNA_SAD"/>
</dbReference>
<dbReference type="CDD" id="cd00860">
    <property type="entry name" value="ThrRS_anticodon"/>
    <property type="match status" value="1"/>
</dbReference>
<dbReference type="FunFam" id="3.40.50.800:FF:000001">
    <property type="entry name" value="Threonine--tRNA ligase"/>
    <property type="match status" value="1"/>
</dbReference>
<evidence type="ECO:0000256" key="2">
    <source>
        <dbReference type="ARBA" id="ARBA00013163"/>
    </source>
</evidence>
<evidence type="ECO:0000256" key="6">
    <source>
        <dbReference type="ARBA" id="ARBA00022723"/>
    </source>
</evidence>
<dbReference type="FunFam" id="3.30.930.10:FF:000002">
    <property type="entry name" value="Threonine--tRNA ligase"/>
    <property type="match status" value="1"/>
</dbReference>
<dbReference type="EMBL" id="VSSQ01000235">
    <property type="protein sequence ID" value="MPL87240.1"/>
    <property type="molecule type" value="Genomic_DNA"/>
</dbReference>
<dbReference type="InterPro" id="IPR018163">
    <property type="entry name" value="Thr/Ala-tRNA-synth_IIc_edit"/>
</dbReference>
<sequence length="587" mass="67898">MENEILEHKRHTLSHILASVLEQKYPGVKITLGPAIDTGFYYDVDFANETKPTEEKDFENITLAMKEKIKIGGNFSHKEVSRDEALEIFKDNEYKIELINEIAEKGETITLYTIDFTDGTKFTDLCRGGHAEDIKEIDLDSFKITHTAGAYWRGNENNKMLTRVYGLAFNNKAELVDYENKIEEAKKRDHRILGRELQLFFFSELVGPGLPLWTPRGTILRNSVDSFVQELRAEYGYGEVTIPHLTKKELYMKSGHWEKYQEDLFKIETRDGHTLCMKPMNCPHHAQIYASQLRSYKELPIRYSETTMVYRDEQSGELNGLSRVLSITQDDAHIFCRENQIEEEVENIWNLIEKFYAAFHFEDLKYRFSRRDDNPKFKGNIESWNKAETAIKNILNKRVGENYIDGIGEAAFYGPKIDFMAKDAIGREHQVATIQVDFIQPTNFGLEYVSETGSREMPVMIHCAIAGSLERFLSVYIEHVAGNFPLWMSPTQVAIIPINNENHLDFAKNISKNLSAKNIRIELKDEKDGLGKKVRYAKDMKIPYWIVVGDKEVAENKITLESREGEKFSLSLEELMEKLESEIKEKK</sequence>
<name>A0A644V7D2_9ZZZZ</name>
<evidence type="ECO:0000256" key="14">
    <source>
        <dbReference type="ARBA" id="ARBA00049515"/>
    </source>
</evidence>
<keyword evidence="5 16" id="KW-0436">Ligase</keyword>
<dbReference type="InterPro" id="IPR036621">
    <property type="entry name" value="Anticodon-bd_dom_sf"/>
</dbReference>
<keyword evidence="11" id="KW-0648">Protein biosynthesis</keyword>
<keyword evidence="3" id="KW-0963">Cytoplasm</keyword>
<evidence type="ECO:0000256" key="3">
    <source>
        <dbReference type="ARBA" id="ARBA00022490"/>
    </source>
</evidence>
<dbReference type="InterPro" id="IPR033728">
    <property type="entry name" value="ThrRS_core"/>
</dbReference>
<dbReference type="CDD" id="cd00771">
    <property type="entry name" value="ThrRS_core"/>
    <property type="match status" value="1"/>
</dbReference>
<dbReference type="Gene3D" id="3.40.50.800">
    <property type="entry name" value="Anticodon-binding domain"/>
    <property type="match status" value="1"/>
</dbReference>
<dbReference type="FunFam" id="3.30.980.10:FF:000005">
    <property type="entry name" value="Threonyl-tRNA synthetase, mitochondrial"/>
    <property type="match status" value="1"/>
</dbReference>
<dbReference type="GO" id="GO:0046872">
    <property type="term" value="F:metal ion binding"/>
    <property type="evidence" value="ECO:0007669"/>
    <property type="project" value="UniProtKB-KW"/>
</dbReference>
<dbReference type="GO" id="GO:0004829">
    <property type="term" value="F:threonine-tRNA ligase activity"/>
    <property type="evidence" value="ECO:0007669"/>
    <property type="project" value="UniProtKB-EC"/>
</dbReference>